<comment type="caution">
    <text evidence="5">The sequence shown here is derived from an EMBL/GenBank/DDBJ whole genome shotgun (WGS) entry which is preliminary data.</text>
</comment>
<reference evidence="5 6" key="1">
    <citation type="submission" date="2024-05" db="EMBL/GenBank/DDBJ databases">
        <title>Haplotype-resolved chromosome-level genome assembly of Huyou (Citrus changshanensis).</title>
        <authorList>
            <person name="Miao C."/>
            <person name="Chen W."/>
            <person name="Wu Y."/>
            <person name="Wang L."/>
            <person name="Zhao S."/>
            <person name="Grierson D."/>
            <person name="Xu C."/>
            <person name="Chen K."/>
        </authorList>
    </citation>
    <scope>NUCLEOTIDE SEQUENCE [LARGE SCALE GENOMIC DNA]</scope>
    <source>
        <strain evidence="5">01-14</strain>
        <tissue evidence="5">Leaf</tissue>
    </source>
</reference>
<dbReference type="InterPro" id="IPR036047">
    <property type="entry name" value="F-box-like_dom_sf"/>
</dbReference>
<feature type="domain" description="Myb/SANT-like" evidence="3">
    <location>
        <begin position="430"/>
        <end position="518"/>
    </location>
</feature>
<dbReference type="CDD" id="cd09917">
    <property type="entry name" value="F-box_SF"/>
    <property type="match status" value="1"/>
</dbReference>
<dbReference type="InterPro" id="IPR005174">
    <property type="entry name" value="KIB1-4_b-propeller"/>
</dbReference>
<evidence type="ECO:0008006" key="7">
    <source>
        <dbReference type="Google" id="ProtNLM"/>
    </source>
</evidence>
<evidence type="ECO:0000259" key="2">
    <source>
        <dbReference type="Pfam" id="PF03478"/>
    </source>
</evidence>
<accession>A0AAP0MLD0</accession>
<organism evidence="5 6">
    <name type="scientific">Citrus x changshan-huyou</name>
    <dbReference type="NCBI Taxonomy" id="2935761"/>
    <lineage>
        <taxon>Eukaryota</taxon>
        <taxon>Viridiplantae</taxon>
        <taxon>Streptophyta</taxon>
        <taxon>Embryophyta</taxon>
        <taxon>Tracheophyta</taxon>
        <taxon>Spermatophyta</taxon>
        <taxon>Magnoliopsida</taxon>
        <taxon>eudicotyledons</taxon>
        <taxon>Gunneridae</taxon>
        <taxon>Pentapetalae</taxon>
        <taxon>rosids</taxon>
        <taxon>malvids</taxon>
        <taxon>Sapindales</taxon>
        <taxon>Rutaceae</taxon>
        <taxon>Aurantioideae</taxon>
        <taxon>Citrus</taxon>
    </lineage>
</organism>
<dbReference type="Pfam" id="PF12776">
    <property type="entry name" value="Myb_DNA-bind_3"/>
    <property type="match status" value="1"/>
</dbReference>
<dbReference type="PANTHER" id="PTHR44259">
    <property type="entry name" value="OS07G0183000 PROTEIN-RELATED"/>
    <property type="match status" value="1"/>
</dbReference>
<dbReference type="SUPFAM" id="SSF81383">
    <property type="entry name" value="F-box domain"/>
    <property type="match status" value="1"/>
</dbReference>
<dbReference type="PANTHER" id="PTHR44259:SF15">
    <property type="entry name" value="F-BOX PROTEIN KIB2-RELATED"/>
    <property type="match status" value="1"/>
</dbReference>
<evidence type="ECO:0000313" key="6">
    <source>
        <dbReference type="Proteomes" id="UP001428341"/>
    </source>
</evidence>
<dbReference type="Proteomes" id="UP001428341">
    <property type="component" value="Unassembled WGS sequence"/>
</dbReference>
<dbReference type="Pfam" id="PF12937">
    <property type="entry name" value="F-box-like"/>
    <property type="match status" value="1"/>
</dbReference>
<dbReference type="InterPro" id="IPR024752">
    <property type="entry name" value="Myb/SANT-like_dom"/>
</dbReference>
<protein>
    <recommendedName>
        <fullName evidence="7">F-box domain-containing protein</fullName>
    </recommendedName>
</protein>
<evidence type="ECO:0000256" key="1">
    <source>
        <dbReference type="SAM" id="MobiDB-lite"/>
    </source>
</evidence>
<proteinExistence type="predicted"/>
<keyword evidence="6" id="KW-1185">Reference proteome</keyword>
<sequence>MAAEEPTLIFRSNSYPKSSKNSQTENISHRAAAILLHSMAAPDEALLSRRSWSSDLPVELLFGIFQKLTDCNDISQCAAVCLSWRSVIRNFYRQLKSLQSPFLLLESSSASYLVRSRCSCTLFNPQTHERHEIFLPQLKESTSTWSSYDGWLLVLPFSMLKNLCLLNPFTRDRIKLPPHLIEFDSDEGPDMIRVLASTSPLDPECVFFLFENGNLFICRPGDKSWTKVVINNTSHKHYRCCGDTICFKGEFYAEYECRIYHIKLNGSGVAEAIKLPVPYIAYGSASDNYLVELNGELLLVQTLTGHRILENCSSASASDVHVFRLDWHRKLWIEVKNIGPTAILLRNHGSTTLDVANFGGYFKPNCIYYVDGYKQELVVYNLETNHSETLHQFSSYWGNTLPDWLRVESAKIMASKHDQIDDVAPWPIIEEHFVKVLDKVAEKGLLTLTWAEERAWATIDDNIFEEFGKRYTVSKLKSKYDHFRTLHHEFSKLLAHSGMVWDPKTNIVRADEEVWESYVKKHPFGKRFKSKGFEYYHLLGEIIAYTQSSQFYNTKIGLKIRGVSDAANVYFEIKGAKTSTFPGGNEEFRRQEHHPSIEECIKILEAMDDLDDNIHVKAREKFISIDWRRMFVAMSEAKKRNWLYSLTCKSPRWRY</sequence>
<evidence type="ECO:0000313" key="5">
    <source>
        <dbReference type="EMBL" id="KAK9209896.1"/>
    </source>
</evidence>
<feature type="domain" description="KIB1-4 beta-propeller" evidence="2">
    <location>
        <begin position="122"/>
        <end position="381"/>
    </location>
</feature>
<name>A0AAP0MLD0_9ROSI</name>
<feature type="region of interest" description="Disordered" evidence="1">
    <location>
        <begin position="1"/>
        <end position="23"/>
    </location>
</feature>
<dbReference type="InterPro" id="IPR050942">
    <property type="entry name" value="F-box_BR-signaling"/>
</dbReference>
<evidence type="ECO:0000259" key="4">
    <source>
        <dbReference type="Pfam" id="PF12937"/>
    </source>
</evidence>
<dbReference type="Pfam" id="PF03478">
    <property type="entry name" value="Beta-prop_KIB1-4"/>
    <property type="match status" value="1"/>
</dbReference>
<dbReference type="EMBL" id="JBCGBO010000004">
    <property type="protein sequence ID" value="KAK9209896.1"/>
    <property type="molecule type" value="Genomic_DNA"/>
</dbReference>
<feature type="compositionally biased region" description="Polar residues" evidence="1">
    <location>
        <begin position="10"/>
        <end position="23"/>
    </location>
</feature>
<gene>
    <name evidence="5" type="ORF">WN944_002265</name>
</gene>
<feature type="domain" description="F-box" evidence="4">
    <location>
        <begin position="54"/>
        <end position="92"/>
    </location>
</feature>
<dbReference type="Gene3D" id="1.20.1280.50">
    <property type="match status" value="1"/>
</dbReference>
<dbReference type="AlphaFoldDB" id="A0AAP0MLD0"/>
<dbReference type="InterPro" id="IPR001810">
    <property type="entry name" value="F-box_dom"/>
</dbReference>
<evidence type="ECO:0000259" key="3">
    <source>
        <dbReference type="Pfam" id="PF12776"/>
    </source>
</evidence>